<dbReference type="Proteomes" id="UP000015462">
    <property type="component" value="Unassembled WGS sequence"/>
</dbReference>
<comment type="caution">
    <text evidence="1">The sequence shown here is derived from an EMBL/GenBank/DDBJ whole genome shotgun (WGS) entry which is preliminary data.</text>
</comment>
<dbReference type="AlphaFoldDB" id="A0AB33Z404"/>
<keyword evidence="2" id="KW-1185">Reference proteome</keyword>
<name>A0AB33Z404_9GAMM</name>
<organism evidence="1 2">
    <name type="scientific">Cycloclasticus pugetii</name>
    <dbReference type="NCBI Taxonomy" id="34068"/>
    <lineage>
        <taxon>Bacteria</taxon>
        <taxon>Pseudomonadati</taxon>
        <taxon>Pseudomonadota</taxon>
        <taxon>Gammaproteobacteria</taxon>
        <taxon>Thiotrichales</taxon>
        <taxon>Piscirickettsiaceae</taxon>
        <taxon>Cycloclasticus</taxon>
    </lineage>
</organism>
<accession>A0AB33Z404</accession>
<proteinExistence type="predicted"/>
<dbReference type="EMBL" id="ASHL01000002">
    <property type="protein sequence ID" value="EPD13824.1"/>
    <property type="molecule type" value="Genomic_DNA"/>
</dbReference>
<gene>
    <name evidence="1" type="ORF">L196_04786</name>
</gene>
<reference evidence="1 2" key="1">
    <citation type="journal article" date="2013" name="Genome Announc.">
        <title>Genome Sequence of the Pyrene- and Fluoranthene-Degrading Bacterium Cycloclasticus sp. Strain PY97M.</title>
        <authorList>
            <person name="Cui Z."/>
            <person name="Xu G."/>
            <person name="Li Q."/>
            <person name="Gao W."/>
            <person name="Zheng L."/>
        </authorList>
    </citation>
    <scope>NUCLEOTIDE SEQUENCE [LARGE SCALE GENOMIC DNA]</scope>
    <source>
        <strain evidence="1 2">PY97M</strain>
    </source>
</reference>
<dbReference type="RefSeq" id="WP_016390139.1">
    <property type="nucleotide sequence ID" value="NZ_KE646806.1"/>
</dbReference>
<evidence type="ECO:0000313" key="1">
    <source>
        <dbReference type="EMBL" id="EPD13824.1"/>
    </source>
</evidence>
<protein>
    <submittedName>
        <fullName evidence="1">Uncharacterized protein</fullName>
    </submittedName>
</protein>
<sequence>MGKGRTEMKYFVALLMIGLSNYSYAFDRITLIPDGQISFQNPINYNAPFKKTYFSELEAGENLSQATVMLHGKDRENYRVALQLETSLSVNAEGPHLDLTEWKHCTTKWHRLKIADNHTVLLPNFDEVNVDCFPEVTHDEINAAVLAKGGEEWVRILNGEGWPEGYSPVDVSLSTARIKIEKLINTQWQVVTVINIAIPMGC</sequence>
<evidence type="ECO:0000313" key="2">
    <source>
        <dbReference type="Proteomes" id="UP000015462"/>
    </source>
</evidence>